<feature type="compositionally biased region" description="Basic and acidic residues" evidence="2">
    <location>
        <begin position="120"/>
        <end position="133"/>
    </location>
</feature>
<keyword evidence="8" id="KW-1185">Reference proteome</keyword>
<evidence type="ECO:0000256" key="1">
    <source>
        <dbReference type="SAM" id="Coils"/>
    </source>
</evidence>
<keyword evidence="1" id="KW-0175">Coiled coil</keyword>
<evidence type="ECO:0000259" key="6">
    <source>
        <dbReference type="Pfam" id="PF26133"/>
    </source>
</evidence>
<feature type="coiled-coil region" evidence="1">
    <location>
        <begin position="1153"/>
        <end position="1187"/>
    </location>
</feature>
<protein>
    <submittedName>
        <fullName evidence="7">Uncharacterized protein</fullName>
    </submittedName>
</protein>
<dbReference type="EMBL" id="JAEFBJ010000202">
    <property type="protein sequence ID" value="KAG7528281.1"/>
    <property type="molecule type" value="Genomic_DNA"/>
</dbReference>
<evidence type="ECO:0000259" key="4">
    <source>
        <dbReference type="Pfam" id="PF13960"/>
    </source>
</evidence>
<dbReference type="Pfam" id="PF13963">
    <property type="entry name" value="Transpos_assoc"/>
    <property type="match status" value="1"/>
</dbReference>
<organism evidence="7 8">
    <name type="scientific">Arabidopsis suecica</name>
    <name type="common">Swedish thale-cress</name>
    <name type="synonym">Cardaminopsis suecica</name>
    <dbReference type="NCBI Taxonomy" id="45249"/>
    <lineage>
        <taxon>Eukaryota</taxon>
        <taxon>Viridiplantae</taxon>
        <taxon>Streptophyta</taxon>
        <taxon>Embryophyta</taxon>
        <taxon>Tracheophyta</taxon>
        <taxon>Spermatophyta</taxon>
        <taxon>Magnoliopsida</taxon>
        <taxon>eudicotyledons</taxon>
        <taxon>Gunneridae</taxon>
        <taxon>Pentapetalae</taxon>
        <taxon>rosids</taxon>
        <taxon>malvids</taxon>
        <taxon>Brassicales</taxon>
        <taxon>Brassicaceae</taxon>
        <taxon>Camelineae</taxon>
        <taxon>Arabidopsis</taxon>
    </lineage>
</organism>
<sequence length="1435" mass="163318">MDKSWVWLPRKSIEYEKGATTFVYASSRRLGDPFEMFCQCTDCWNLCHQPIDTVLEHLVIKGMDHKYKRNGCWSKHWEIRADKLEAEPSSEFGAYELIRTTYFDGEDHSDSQNQNEDDSKEPSTKEESDFREKLKDSETPLYYGCPKDIKLSAIMGVYRIKVKSGMSENYFDQLLSLVHDILPGENVLPTSTNEIKKFLKMFGFGYDIIHACPNDCIFYRKEYELRDTCPRCSASRWEGINTLVKRRRGFQLRTLSTWPVLLVNYNMAPTMCMKAENIMLTLLIPGPTAPSNNIDVYLAPLIDELKDLWSDGIQVYDSFLKESFTLRAMLLWSISDYPALGTLAGCKVKGKQACNVCGKDTPFRWLKFSRKHVYLSNRKRLRPGHPYRRRRGWFDNTVEEGTTSRIQTGEEIFETLKDFKNDFGRRLERNSKRKRSDLCEDDDLPVRHNIDVMHVEKNVSHAIVFTLMQSAKSKDGLNARKDLEDMGIRSNLHTQLRGKRTYLPPAAFWLSKDEKKRFCKRLARFRGPDGYCANISNCVSMDPPVINGLKSHDHHVLLQNLLPVALRGLLPKGPRVAISRLCHYFNRLCQRVIDLEKLISLESELVETMCQLERYFPPSLFDIMFHLSIHLAREARLGGLVHFRWMYPFERYMKTLKAYVKNFARSEACMAEGYLAGECMAFCLEFLQDSLSVSEVVNHNEDVDSDSLVVEGRPLQKATQVTLTSKERDIAHRYVLMTMAVMDPYVKSSTKDTRQQADIVSYFGVIKEIIILDYHMFQVPIFKCHWANKGNGVKEEDGFTLVNLHLNQTAFLQDPYILAAQAKQVFYSRKDDSSPWYVVMKAPPRGYHELETEEEFVAASVLIQENDDIGNESSDDESFCVRNDCEDLAAEEEETEQVADEEVQPAEPADEDHQPPEEEGIEEEMAAEEAGTEEEGTEILSTESTQSHQSATKKRKTREPTRMRKIAKQPDEKLEVEFTSLGEYVGSGSVTLSSFFGPLVREHVPVLVHDWRHLPDETRDTLWEEIQGRFNLKENWQKDVVFKPMGYVWRSSKSKLTTKVRVVKSKTDLLSLKPSNIQSVTAWNAWVKNRKTTAFKEKIKSIDSEMDSSSFTDLKEDAVCQVLGKDKPGRLRGMGRGVTATKLAFMLARDSHVEKLEATQADLLTKLEDLQNVVSGLDAKKEHVEEVSKSEASNVSAEVRCEALGNKIVWPFDKIILDIDVSSPSENQTAGSLAKDSSAVKIIIIDWNMADSVVGEGQLCSTDQLELVNNMPLGPSAGIVKVEKVFNKAAYLWRPSPGKFVMGDVLNENIAWPLPSIKYVNSSPPRYETASADKRPSPPLSLSNSTASTSKSAKNKYIMLDYKNGRQRVAQGRVCTSNRSDTVHHMPLGPNASKVCVEVSKIKDVAVWRPNSEIQTIADAVGSIVVWPSDKIMFV</sequence>
<dbReference type="InterPro" id="IPR004242">
    <property type="entry name" value="Transposase_21"/>
</dbReference>
<feature type="region of interest" description="Disordered" evidence="2">
    <location>
        <begin position="1325"/>
        <end position="1349"/>
    </location>
</feature>
<feature type="domain" description="DUF8039" evidence="6">
    <location>
        <begin position="1358"/>
        <end position="1434"/>
    </location>
</feature>
<dbReference type="Pfam" id="PF02992">
    <property type="entry name" value="Transposase_21"/>
    <property type="match status" value="1"/>
</dbReference>
<feature type="compositionally biased region" description="Acidic residues" evidence="2">
    <location>
        <begin position="889"/>
        <end position="910"/>
    </location>
</feature>
<feature type="compositionally biased region" description="Acidic residues" evidence="2">
    <location>
        <begin position="917"/>
        <end position="937"/>
    </location>
</feature>
<dbReference type="Proteomes" id="UP000694251">
    <property type="component" value="Unassembled WGS sequence"/>
</dbReference>
<name>A0A8T1X942_ARASU</name>
<feature type="domain" description="DUF4218" evidence="4">
    <location>
        <begin position="588"/>
        <end position="691"/>
    </location>
</feature>
<dbReference type="Pfam" id="PF13952">
    <property type="entry name" value="DUF4216"/>
    <property type="match status" value="1"/>
</dbReference>
<evidence type="ECO:0000259" key="3">
    <source>
        <dbReference type="Pfam" id="PF13952"/>
    </source>
</evidence>
<dbReference type="InterPro" id="IPR025312">
    <property type="entry name" value="DUF4216"/>
</dbReference>
<accession>A0A8T1X942</accession>
<evidence type="ECO:0000313" key="7">
    <source>
        <dbReference type="EMBL" id="KAG7528281.1"/>
    </source>
</evidence>
<reference evidence="7 8" key="1">
    <citation type="submission" date="2020-12" db="EMBL/GenBank/DDBJ databases">
        <title>Concerted genomic and epigenomic changes stabilize Arabidopsis allopolyploids.</title>
        <authorList>
            <person name="Chen Z."/>
        </authorList>
    </citation>
    <scope>NUCLEOTIDE SEQUENCE [LARGE SCALE GENOMIC DNA]</scope>
    <source>
        <strain evidence="7">As9502</strain>
        <tissue evidence="7">Leaf</tissue>
    </source>
</reference>
<dbReference type="OrthoDB" id="1111770at2759"/>
<dbReference type="PANTHER" id="PTHR48258">
    <property type="entry name" value="DUF4218 DOMAIN-CONTAINING PROTEIN-RELATED"/>
    <property type="match status" value="1"/>
</dbReference>
<feature type="region of interest" description="Disordered" evidence="2">
    <location>
        <begin position="889"/>
        <end position="964"/>
    </location>
</feature>
<dbReference type="InterPro" id="IPR058352">
    <property type="entry name" value="DUF8039"/>
</dbReference>
<comment type="caution">
    <text evidence="7">The sequence shown here is derived from an EMBL/GenBank/DDBJ whole genome shotgun (WGS) entry which is preliminary data.</text>
</comment>
<feature type="domain" description="DUF4216" evidence="3">
    <location>
        <begin position="772"/>
        <end position="839"/>
    </location>
</feature>
<dbReference type="Pfam" id="PF13960">
    <property type="entry name" value="DUF4218"/>
    <property type="match status" value="1"/>
</dbReference>
<feature type="domain" description="Transposase-associated" evidence="5">
    <location>
        <begin position="3"/>
        <end position="77"/>
    </location>
</feature>
<evidence type="ECO:0000259" key="5">
    <source>
        <dbReference type="Pfam" id="PF13963"/>
    </source>
</evidence>
<dbReference type="InterPro" id="IPR025452">
    <property type="entry name" value="DUF4218"/>
</dbReference>
<feature type="compositionally biased region" description="Low complexity" evidence="2">
    <location>
        <begin position="1340"/>
        <end position="1349"/>
    </location>
</feature>
<evidence type="ECO:0000256" key="2">
    <source>
        <dbReference type="SAM" id="MobiDB-lite"/>
    </source>
</evidence>
<dbReference type="Pfam" id="PF26133">
    <property type="entry name" value="DUF8039"/>
    <property type="match status" value="1"/>
</dbReference>
<gene>
    <name evidence="7" type="ORF">ISN44_Un202g000020</name>
</gene>
<feature type="compositionally biased region" description="Polar residues" evidence="2">
    <location>
        <begin position="940"/>
        <end position="950"/>
    </location>
</feature>
<evidence type="ECO:0000313" key="8">
    <source>
        <dbReference type="Proteomes" id="UP000694251"/>
    </source>
</evidence>
<dbReference type="InterPro" id="IPR029480">
    <property type="entry name" value="Transpos_assoc"/>
</dbReference>
<proteinExistence type="predicted"/>
<feature type="region of interest" description="Disordered" evidence="2">
    <location>
        <begin position="106"/>
        <end position="133"/>
    </location>
</feature>